<keyword evidence="4" id="KW-1185">Reference proteome</keyword>
<feature type="chain" id="PRO_5007874073" description="Secreted protein" evidence="2">
    <location>
        <begin position="26"/>
        <end position="99"/>
    </location>
</feature>
<evidence type="ECO:0008006" key="5">
    <source>
        <dbReference type="Google" id="ProtNLM"/>
    </source>
</evidence>
<sequence length="99" mass="10145">MDVAVSAEFGLLPLLPLILVPSSSAWFDSEFPFNRPSSPVACASFELKLGRGRVALMTVAREFLLLLAKDCADSSVKMGDGPGTGGESDANGGAEGGGI</sequence>
<accession>A0A166GQA0</accession>
<gene>
    <name evidence="3" type="ORF">FIBSPDRAFT_956617</name>
</gene>
<evidence type="ECO:0000256" key="2">
    <source>
        <dbReference type="SAM" id="SignalP"/>
    </source>
</evidence>
<evidence type="ECO:0000313" key="3">
    <source>
        <dbReference type="EMBL" id="KZP18059.1"/>
    </source>
</evidence>
<dbReference type="Proteomes" id="UP000076532">
    <property type="component" value="Unassembled WGS sequence"/>
</dbReference>
<feature type="signal peptide" evidence="2">
    <location>
        <begin position="1"/>
        <end position="25"/>
    </location>
</feature>
<keyword evidence="2" id="KW-0732">Signal</keyword>
<organism evidence="3 4">
    <name type="scientific">Athelia psychrophila</name>
    <dbReference type="NCBI Taxonomy" id="1759441"/>
    <lineage>
        <taxon>Eukaryota</taxon>
        <taxon>Fungi</taxon>
        <taxon>Dikarya</taxon>
        <taxon>Basidiomycota</taxon>
        <taxon>Agaricomycotina</taxon>
        <taxon>Agaricomycetes</taxon>
        <taxon>Agaricomycetidae</taxon>
        <taxon>Atheliales</taxon>
        <taxon>Atheliaceae</taxon>
        <taxon>Athelia</taxon>
    </lineage>
</organism>
<dbReference type="AlphaFoldDB" id="A0A166GQA0"/>
<reference evidence="3 4" key="1">
    <citation type="journal article" date="2016" name="Mol. Biol. Evol.">
        <title>Comparative Genomics of Early-Diverging Mushroom-Forming Fungi Provides Insights into the Origins of Lignocellulose Decay Capabilities.</title>
        <authorList>
            <person name="Nagy L.G."/>
            <person name="Riley R."/>
            <person name="Tritt A."/>
            <person name="Adam C."/>
            <person name="Daum C."/>
            <person name="Floudas D."/>
            <person name="Sun H."/>
            <person name="Yadav J.S."/>
            <person name="Pangilinan J."/>
            <person name="Larsson K.H."/>
            <person name="Matsuura K."/>
            <person name="Barry K."/>
            <person name="Labutti K."/>
            <person name="Kuo R."/>
            <person name="Ohm R.A."/>
            <person name="Bhattacharya S.S."/>
            <person name="Shirouzu T."/>
            <person name="Yoshinaga Y."/>
            <person name="Martin F.M."/>
            <person name="Grigoriev I.V."/>
            <person name="Hibbett D.S."/>
        </authorList>
    </citation>
    <scope>NUCLEOTIDE SEQUENCE [LARGE SCALE GENOMIC DNA]</scope>
    <source>
        <strain evidence="3 4">CBS 109695</strain>
    </source>
</reference>
<protein>
    <recommendedName>
        <fullName evidence="5">Secreted protein</fullName>
    </recommendedName>
</protein>
<proteinExistence type="predicted"/>
<name>A0A166GQA0_9AGAM</name>
<evidence type="ECO:0000256" key="1">
    <source>
        <dbReference type="SAM" id="MobiDB-lite"/>
    </source>
</evidence>
<dbReference type="EMBL" id="KV417576">
    <property type="protein sequence ID" value="KZP18059.1"/>
    <property type="molecule type" value="Genomic_DNA"/>
</dbReference>
<evidence type="ECO:0000313" key="4">
    <source>
        <dbReference type="Proteomes" id="UP000076532"/>
    </source>
</evidence>
<feature type="region of interest" description="Disordered" evidence="1">
    <location>
        <begin position="77"/>
        <end position="99"/>
    </location>
</feature>